<feature type="transmembrane region" description="Helical" evidence="6">
    <location>
        <begin position="160"/>
        <end position="181"/>
    </location>
</feature>
<evidence type="ECO:0000256" key="3">
    <source>
        <dbReference type="ARBA" id="ARBA00022692"/>
    </source>
</evidence>
<comment type="caution">
    <text evidence="8">The sequence shown here is derived from an EMBL/GenBank/DDBJ whole genome shotgun (WGS) entry which is preliminary data.</text>
</comment>
<reference evidence="8" key="2">
    <citation type="submission" date="2022-01" db="EMBL/GenBank/DDBJ databases">
        <authorList>
            <person name="Zivanovic Y."/>
            <person name="Moreira D."/>
            <person name="Lopez-Garcia P."/>
        </authorList>
    </citation>
    <scope>NUCLEOTIDE SEQUENCE</scope>
    <source>
        <strain evidence="8">G9</strain>
    </source>
</reference>
<reference evidence="8" key="1">
    <citation type="journal article" date="2022" name="Genome Biol. Evol.">
        <title>A New Gene Family Diagnostic for Intracellular Biomineralization of Amorphous Ca Carbonates by Cyanobacteria.</title>
        <authorList>
            <person name="Benzerara K."/>
            <person name="Duprat E."/>
            <person name="Bitard-Feildel T."/>
            <person name="Caumes G."/>
            <person name="Cassier-Chauvat C."/>
            <person name="Chauvat F."/>
            <person name="Dezi M."/>
            <person name="Diop S.I."/>
            <person name="Gaschignard G."/>
            <person name="Gorgen S."/>
            <person name="Gugger M."/>
            <person name="Lopez-Garcia P."/>
            <person name="Millet M."/>
            <person name="Skouri-Panet F."/>
            <person name="Moreira D."/>
            <person name="Callebaut I."/>
        </authorList>
    </citation>
    <scope>NUCLEOTIDE SEQUENCE</scope>
    <source>
        <strain evidence="8">G9</strain>
    </source>
</reference>
<keyword evidence="5 6" id="KW-0472">Membrane</keyword>
<dbReference type="Proteomes" id="UP001154265">
    <property type="component" value="Unassembled WGS sequence"/>
</dbReference>
<feature type="transmembrane region" description="Helical" evidence="6">
    <location>
        <begin position="12"/>
        <end position="33"/>
    </location>
</feature>
<feature type="transmembrane region" description="Helical" evidence="6">
    <location>
        <begin position="85"/>
        <end position="106"/>
    </location>
</feature>
<keyword evidence="4 6" id="KW-1133">Transmembrane helix</keyword>
<evidence type="ECO:0000256" key="1">
    <source>
        <dbReference type="ARBA" id="ARBA00004651"/>
    </source>
</evidence>
<dbReference type="RefSeq" id="WP_277868352.1">
    <property type="nucleotide sequence ID" value="NZ_JAKKUT010000008.1"/>
</dbReference>
<name>A0ABT6F3J4_9SYNE</name>
<dbReference type="PANTHER" id="PTHR12677:SF59">
    <property type="entry name" value="GOLGI APPARATUS MEMBRANE PROTEIN TVP38-RELATED"/>
    <property type="match status" value="1"/>
</dbReference>
<dbReference type="Pfam" id="PF09335">
    <property type="entry name" value="VTT_dom"/>
    <property type="match status" value="1"/>
</dbReference>
<evidence type="ECO:0000313" key="8">
    <source>
        <dbReference type="EMBL" id="MDG2992441.1"/>
    </source>
</evidence>
<feature type="transmembrane region" description="Helical" evidence="6">
    <location>
        <begin position="193"/>
        <end position="214"/>
    </location>
</feature>
<evidence type="ECO:0000256" key="6">
    <source>
        <dbReference type="RuleBase" id="RU366058"/>
    </source>
</evidence>
<keyword evidence="3 6" id="KW-0812">Transmembrane</keyword>
<evidence type="ECO:0000256" key="4">
    <source>
        <dbReference type="ARBA" id="ARBA00022989"/>
    </source>
</evidence>
<feature type="domain" description="VTT" evidence="7">
    <location>
        <begin position="65"/>
        <end position="182"/>
    </location>
</feature>
<evidence type="ECO:0000256" key="2">
    <source>
        <dbReference type="ARBA" id="ARBA00022475"/>
    </source>
</evidence>
<keyword evidence="9" id="KW-1185">Reference proteome</keyword>
<sequence length="226" mass="25031">MKGHLLRNPRVWLGGLILAGLGLVLVGPLRWLFDYGALVEAIRSWGNQAVILFVLLFALTTSLGIPATLFPIAGGAIFGLFWGSLWSLLGATLGAIAAFGLARYLFHDWLQRRLGHHRFMERFNQAVVANPFIFVLAVRVTPFSPFSIVNFLFGLTHIQAWHYSLATFIGLIPSIVVYTWFGVAGDQLLTTGNLLPLVGASLSLLVLTLLPLIWKRFRKHKVNTPD</sequence>
<comment type="similarity">
    <text evidence="6">Belongs to the TVP38/TMEM64 family.</text>
</comment>
<keyword evidence="2 6" id="KW-1003">Cell membrane</keyword>
<evidence type="ECO:0000313" key="9">
    <source>
        <dbReference type="Proteomes" id="UP001154265"/>
    </source>
</evidence>
<protein>
    <recommendedName>
        <fullName evidence="6">TVP38/TMEM64 family membrane protein</fullName>
    </recommendedName>
</protein>
<comment type="subcellular location">
    <subcellularLocation>
        <location evidence="1 6">Cell membrane</location>
        <topology evidence="1 6">Multi-pass membrane protein</topology>
    </subcellularLocation>
</comment>
<organism evidence="8 9">
    <name type="scientific">Candidatus Synechococcus calcipolaris G9</name>
    <dbReference type="NCBI Taxonomy" id="1497997"/>
    <lineage>
        <taxon>Bacteria</taxon>
        <taxon>Bacillati</taxon>
        <taxon>Cyanobacteriota</taxon>
        <taxon>Cyanophyceae</taxon>
        <taxon>Synechococcales</taxon>
        <taxon>Synechococcaceae</taxon>
        <taxon>Synechococcus</taxon>
    </lineage>
</organism>
<gene>
    <name evidence="8" type="ORF">L3556_16095</name>
</gene>
<feature type="transmembrane region" description="Helical" evidence="6">
    <location>
        <begin position="45"/>
        <end position="73"/>
    </location>
</feature>
<evidence type="ECO:0000256" key="5">
    <source>
        <dbReference type="ARBA" id="ARBA00023136"/>
    </source>
</evidence>
<evidence type="ECO:0000259" key="7">
    <source>
        <dbReference type="Pfam" id="PF09335"/>
    </source>
</evidence>
<dbReference type="EMBL" id="JAKKUT010000008">
    <property type="protein sequence ID" value="MDG2992441.1"/>
    <property type="molecule type" value="Genomic_DNA"/>
</dbReference>
<accession>A0ABT6F3J4</accession>
<dbReference type="InterPro" id="IPR032816">
    <property type="entry name" value="VTT_dom"/>
</dbReference>
<dbReference type="InterPro" id="IPR015414">
    <property type="entry name" value="TMEM64"/>
</dbReference>
<proteinExistence type="inferred from homology"/>
<feature type="transmembrane region" description="Helical" evidence="6">
    <location>
        <begin position="126"/>
        <end position="153"/>
    </location>
</feature>
<dbReference type="PANTHER" id="PTHR12677">
    <property type="entry name" value="GOLGI APPARATUS MEMBRANE PROTEIN TVP38-RELATED"/>
    <property type="match status" value="1"/>
</dbReference>